<proteinExistence type="predicted"/>
<feature type="compositionally biased region" description="Gly residues" evidence="1">
    <location>
        <begin position="349"/>
        <end position="361"/>
    </location>
</feature>
<evidence type="ECO:0000313" key="4">
    <source>
        <dbReference type="Proteomes" id="UP000631114"/>
    </source>
</evidence>
<reference evidence="3 4" key="1">
    <citation type="submission" date="2020-10" db="EMBL/GenBank/DDBJ databases">
        <title>The Coptis chinensis genome and diversification of protoberbering-type alkaloids.</title>
        <authorList>
            <person name="Wang B."/>
            <person name="Shu S."/>
            <person name="Song C."/>
            <person name="Liu Y."/>
        </authorList>
    </citation>
    <scope>NUCLEOTIDE SEQUENCE [LARGE SCALE GENOMIC DNA]</scope>
    <source>
        <strain evidence="3">HL-2020</strain>
        <tissue evidence="3">Leaf</tissue>
    </source>
</reference>
<comment type="caution">
    <text evidence="3">The sequence shown here is derived from an EMBL/GenBank/DDBJ whole genome shotgun (WGS) entry which is preliminary data.</text>
</comment>
<feature type="region of interest" description="Disordered" evidence="1">
    <location>
        <begin position="347"/>
        <end position="391"/>
    </location>
</feature>
<evidence type="ECO:0000259" key="2">
    <source>
        <dbReference type="Pfam" id="PF03108"/>
    </source>
</evidence>
<feature type="compositionally biased region" description="Low complexity" evidence="1">
    <location>
        <begin position="362"/>
        <end position="379"/>
    </location>
</feature>
<gene>
    <name evidence="3" type="ORF">IFM89_001216</name>
</gene>
<dbReference type="PANTHER" id="PTHR31973:SF188">
    <property type="entry name" value="POLYPROTEIN, PUTATIVE-RELATED"/>
    <property type="match status" value="1"/>
</dbReference>
<name>A0A835H1S4_9MAGN</name>
<dbReference type="Proteomes" id="UP000631114">
    <property type="component" value="Unassembled WGS sequence"/>
</dbReference>
<evidence type="ECO:0000313" key="3">
    <source>
        <dbReference type="EMBL" id="KAF9591006.1"/>
    </source>
</evidence>
<dbReference type="AlphaFoldDB" id="A0A835H1S4"/>
<accession>A0A835H1S4</accession>
<feature type="domain" description="Transposase MuDR plant" evidence="2">
    <location>
        <begin position="2"/>
        <end position="47"/>
    </location>
</feature>
<dbReference type="InterPro" id="IPR004332">
    <property type="entry name" value="Transposase_MuDR"/>
</dbReference>
<feature type="compositionally biased region" description="Basic and acidic residues" evidence="1">
    <location>
        <begin position="200"/>
        <end position="216"/>
    </location>
</feature>
<dbReference type="OrthoDB" id="1938144at2759"/>
<protein>
    <recommendedName>
        <fullName evidence="2">Transposase MuDR plant domain-containing protein</fullName>
    </recommendedName>
</protein>
<keyword evidence="4" id="KW-1185">Reference proteome</keyword>
<feature type="region of interest" description="Disordered" evidence="1">
    <location>
        <begin position="152"/>
        <end position="230"/>
    </location>
</feature>
<evidence type="ECO:0000256" key="1">
    <source>
        <dbReference type="SAM" id="MobiDB-lite"/>
    </source>
</evidence>
<dbReference type="Pfam" id="PF03108">
    <property type="entry name" value="DBD_Tnp_Mut"/>
    <property type="match status" value="1"/>
</dbReference>
<dbReference type="EMBL" id="JADFTS010000008">
    <property type="protein sequence ID" value="KAF9591006.1"/>
    <property type="molecule type" value="Genomic_DNA"/>
</dbReference>
<dbReference type="PANTHER" id="PTHR31973">
    <property type="entry name" value="POLYPROTEIN, PUTATIVE-RELATED"/>
    <property type="match status" value="1"/>
</dbReference>
<organism evidence="3 4">
    <name type="scientific">Coptis chinensis</name>
    <dbReference type="NCBI Taxonomy" id="261450"/>
    <lineage>
        <taxon>Eukaryota</taxon>
        <taxon>Viridiplantae</taxon>
        <taxon>Streptophyta</taxon>
        <taxon>Embryophyta</taxon>
        <taxon>Tracheophyta</taxon>
        <taxon>Spermatophyta</taxon>
        <taxon>Magnoliopsida</taxon>
        <taxon>Ranunculales</taxon>
        <taxon>Ranunculaceae</taxon>
        <taxon>Coptidoideae</taxon>
        <taxon>Coptis</taxon>
    </lineage>
</organism>
<sequence>MKNLAIYQKFSYEQVRNNKTRIHLKCKDPKCGWRVYCTVMSDKHTFKLRNYVETHTCEDDGKNKNAQATCGWVADKLEGFLRSHPQMKPKDLILEVLDQFGVVISYYIAWKAKRRELACEMSDNELIPAVRDVIERLEKKHTRIKPKNVVQLPPLERHPGHNKRTCPLGKDQTSKKSRKADEANEVEDIEPEVGNTENNEGERAEEMVAEGGHDSPTRTIGGRRRGGDNNVNVQPVIDVSEAEVENLQNDVLRARRGGRRGAGQHVNLQPVIDAPEAEPEVENLQVPKVRRGGRAGGRRGAGKHVNLQPVIDVPEAEPEVENLQVPKARRGGRSGRAEVANVRRYGTRSGIGRGGGGGLGWWLGEDSQPPSTPGQSTPSIVFSEFLTQSQP</sequence>